<feature type="compositionally biased region" description="Polar residues" evidence="1">
    <location>
        <begin position="227"/>
        <end position="236"/>
    </location>
</feature>
<feature type="compositionally biased region" description="Polar residues" evidence="1">
    <location>
        <begin position="202"/>
        <end position="215"/>
    </location>
</feature>
<dbReference type="AlphaFoldDB" id="A0A381NRC5"/>
<reference evidence="2" key="1">
    <citation type="submission" date="2018-05" db="EMBL/GenBank/DDBJ databases">
        <authorList>
            <person name="Lanie J.A."/>
            <person name="Ng W.-L."/>
            <person name="Kazmierczak K.M."/>
            <person name="Andrzejewski T.M."/>
            <person name="Davidsen T.M."/>
            <person name="Wayne K.J."/>
            <person name="Tettelin H."/>
            <person name="Glass J.I."/>
            <person name="Rusch D."/>
            <person name="Podicherti R."/>
            <person name="Tsui H.-C.T."/>
            <person name="Winkler M.E."/>
        </authorList>
    </citation>
    <scope>NUCLEOTIDE SEQUENCE</scope>
</reference>
<accession>A0A381NRC5</accession>
<name>A0A381NRC5_9ZZZZ</name>
<proteinExistence type="predicted"/>
<evidence type="ECO:0000313" key="2">
    <source>
        <dbReference type="EMBL" id="SUZ56043.1"/>
    </source>
</evidence>
<feature type="non-terminal residue" evidence="2">
    <location>
        <position position="1"/>
    </location>
</feature>
<gene>
    <name evidence="2" type="ORF">METZ01_LOCUS8897</name>
</gene>
<sequence length="437" mass="49370">VVSIIAAGFKLFPMNKKYDRIKDRSRNLQFGTDEELENVIAFLEKRLEERNNYQFMIQKEPMILTNVLSLDGSGRRSRRNKSALRVALIYQRENNFQAQIDYRGKIFGITAGESIENIGEIVLIDQSQVIIKNENRLMSYPAPGKENGLPKELSDFSFKENHNVPNQRSEKQPESISIQKKDIAASARKPGISKKTRMTQKPLKNNLKNQTQDSQRPALDLKEDNSTGKTPQTSTIVPPKSLVEDMFNVAIARKNHQSRNKNKSLFKSVNNSVATTTMKTVKKPAVKYGISSLPTTVSSIEKPTAESKKITKRANQKHEITPNNNILTAAAITSSTDKKALRTKEIILPIKTKATDYPTWKHELQALLGLPKPVVNGNPGLMSFNELKVLMQSGKNIDNSIFQQTYKDVGYDNFQKYLDENSTNIISMLRNRKNSSL</sequence>
<protein>
    <submittedName>
        <fullName evidence="2">Uncharacterized protein</fullName>
    </submittedName>
</protein>
<organism evidence="2">
    <name type="scientific">marine metagenome</name>
    <dbReference type="NCBI Taxonomy" id="408172"/>
    <lineage>
        <taxon>unclassified sequences</taxon>
        <taxon>metagenomes</taxon>
        <taxon>ecological metagenomes</taxon>
    </lineage>
</organism>
<feature type="compositionally biased region" description="Basic and acidic residues" evidence="1">
    <location>
        <begin position="161"/>
        <end position="183"/>
    </location>
</feature>
<feature type="region of interest" description="Disordered" evidence="1">
    <location>
        <begin position="161"/>
        <end position="240"/>
    </location>
</feature>
<evidence type="ECO:0000256" key="1">
    <source>
        <dbReference type="SAM" id="MobiDB-lite"/>
    </source>
</evidence>
<dbReference type="EMBL" id="UINC01000477">
    <property type="protein sequence ID" value="SUZ56043.1"/>
    <property type="molecule type" value="Genomic_DNA"/>
</dbReference>